<dbReference type="FunFam" id="2.40.30.10:FF:000351">
    <property type="entry name" value="Ribosomal protein L3"/>
    <property type="match status" value="1"/>
</dbReference>
<dbReference type="InterPro" id="IPR019926">
    <property type="entry name" value="Ribosomal_uL3_CS"/>
</dbReference>
<dbReference type="InterPro" id="IPR009000">
    <property type="entry name" value="Transl_B-barrel_sf"/>
</dbReference>
<evidence type="ECO:0000256" key="8">
    <source>
        <dbReference type="ARBA" id="ARBA00023274"/>
    </source>
</evidence>
<dbReference type="SMART" id="SM00380">
    <property type="entry name" value="AP2"/>
    <property type="match status" value="1"/>
</dbReference>
<dbReference type="Gene3D" id="2.40.30.10">
    <property type="entry name" value="Translation factors"/>
    <property type="match status" value="1"/>
</dbReference>
<evidence type="ECO:0000313" key="14">
    <source>
        <dbReference type="Proteomes" id="UP000516314"/>
    </source>
</evidence>
<comment type="subcellular location">
    <subcellularLocation>
        <location evidence="1">Nucleus</location>
    </subcellularLocation>
</comment>
<evidence type="ECO:0000256" key="6">
    <source>
        <dbReference type="ARBA" id="ARBA00023163"/>
    </source>
</evidence>
<dbReference type="SUPFAM" id="SSF50447">
    <property type="entry name" value="Translation proteins"/>
    <property type="match status" value="1"/>
</dbReference>
<protein>
    <submittedName>
        <fullName evidence="13">(thale cress) hypothetical protein</fullName>
    </submittedName>
</protein>
<evidence type="ECO:0000256" key="9">
    <source>
        <dbReference type="ARBA" id="ARBA00024343"/>
    </source>
</evidence>
<dbReference type="Pfam" id="PF00297">
    <property type="entry name" value="Ribosomal_L3"/>
    <property type="match status" value="1"/>
</dbReference>
<dbReference type="AlphaFoldDB" id="A0A7G2E0L9"/>
<accession>A0A7G2E0L9</accession>
<dbReference type="FunFam" id="3.30.730.10:FF:000001">
    <property type="entry name" value="Ethylene-responsive transcription factor 2"/>
    <property type="match status" value="1"/>
</dbReference>
<evidence type="ECO:0000256" key="4">
    <source>
        <dbReference type="ARBA" id="ARBA00023015"/>
    </source>
</evidence>
<dbReference type="FunFam" id="2.40.30.10:FF:000079">
    <property type="entry name" value="60S ribosomal protein L3"/>
    <property type="match status" value="1"/>
</dbReference>
<name>A0A7G2E0L9_ARATH</name>
<dbReference type="InterPro" id="IPR001471">
    <property type="entry name" value="AP2/ERF_dom"/>
</dbReference>
<dbReference type="GO" id="GO:0005634">
    <property type="term" value="C:nucleus"/>
    <property type="evidence" value="ECO:0007669"/>
    <property type="project" value="UniProtKB-SubCell"/>
</dbReference>
<evidence type="ECO:0000256" key="11">
    <source>
        <dbReference type="SAM" id="MobiDB-lite"/>
    </source>
</evidence>
<evidence type="ECO:0000313" key="13">
    <source>
        <dbReference type="EMBL" id="CAD5314688.1"/>
    </source>
</evidence>
<reference evidence="13 14" key="1">
    <citation type="submission" date="2020-09" db="EMBL/GenBank/DDBJ databases">
        <authorList>
            <person name="Ashkenazy H."/>
        </authorList>
    </citation>
    <scope>NUCLEOTIDE SEQUENCE [LARGE SCALE GENOMIC DNA]</scope>
    <source>
        <strain evidence="14">cv. Cdm-0</strain>
    </source>
</reference>
<dbReference type="GO" id="GO:1990904">
    <property type="term" value="C:ribonucleoprotein complex"/>
    <property type="evidence" value="ECO:0007669"/>
    <property type="project" value="UniProtKB-KW"/>
</dbReference>
<evidence type="ECO:0000256" key="10">
    <source>
        <dbReference type="RuleBase" id="RU003905"/>
    </source>
</evidence>
<keyword evidence="6" id="KW-0804">Transcription</keyword>
<dbReference type="EMBL" id="LR881466">
    <property type="protein sequence ID" value="CAD5314688.1"/>
    <property type="molecule type" value="Genomic_DNA"/>
</dbReference>
<organism evidence="13 14">
    <name type="scientific">Arabidopsis thaliana</name>
    <name type="common">Mouse-ear cress</name>
    <dbReference type="NCBI Taxonomy" id="3702"/>
    <lineage>
        <taxon>Eukaryota</taxon>
        <taxon>Viridiplantae</taxon>
        <taxon>Streptophyta</taxon>
        <taxon>Embryophyta</taxon>
        <taxon>Tracheophyta</taxon>
        <taxon>Spermatophyta</taxon>
        <taxon>Magnoliopsida</taxon>
        <taxon>eudicotyledons</taxon>
        <taxon>Gunneridae</taxon>
        <taxon>Pentapetalae</taxon>
        <taxon>rosids</taxon>
        <taxon>malvids</taxon>
        <taxon>Brassicales</taxon>
        <taxon>Brassicaceae</taxon>
        <taxon>Camelineae</taxon>
        <taxon>Arabidopsis</taxon>
    </lineage>
</organism>
<dbReference type="InterPro" id="IPR036955">
    <property type="entry name" value="AP2/ERF_dom_sf"/>
</dbReference>
<keyword evidence="7" id="KW-0539">Nucleus</keyword>
<sequence length="562" mass="63936">MVSMLTNVVSGETEPSASATWTMGHKREREEFSLPPQPLITGSAVAKECESSTSLERPKKYRGVRQRPWGKWAAEIRDPHKATRVWLGTFETAEAAARAYDAAALRFRGSKAKLNFPENVGTQTIQRNSHFLQNSMQPSLTYIDQCPTLLSYSRCMEQQQPLVGIPHRWSLEAVGTRKFEHPRHGSLGFLPRKRANRHRGKVKAFPKDDQTKPCKFTAFMGYKAGMTHIVREVEKPGSKLHKKETCEAVTIIETPAMVVVGVVAYVKTPRGLRSLNTVWAQHLSEEVRRRFYKNWAKSKKKAFTGYAKQYDSEDGKKGIQAQLEKMKKYATVIRVLAHTQIRKMKGLKQKKAHMMEIQINGGTIAQKVDFAYSFFEKQIPIEAVFQKDEMIDIIGVTKGKGYEGVVTRWGVTRLPRKTHRGLRKVACIGAWHPARVSYTVARAGQNGYHHRTELNKKIYRLGKVGTEAHTAMTEYDRTEKDVTPMGGFPHYGIVKDDYLMIKGCCVGPKKRVVTLRQSLLTQTSRLALEEIKLKFIDTASIFGHGRFQTSLEKMRFYNRVTK</sequence>
<dbReference type="GO" id="GO:0003677">
    <property type="term" value="F:DNA binding"/>
    <property type="evidence" value="ECO:0007669"/>
    <property type="project" value="UniProtKB-KW"/>
</dbReference>
<dbReference type="GO" id="GO:0006412">
    <property type="term" value="P:translation"/>
    <property type="evidence" value="ECO:0007669"/>
    <property type="project" value="InterPro"/>
</dbReference>
<keyword evidence="3 10" id="KW-0689">Ribosomal protein</keyword>
<keyword evidence="8 10" id="KW-0687">Ribonucleoprotein</keyword>
<keyword evidence="4" id="KW-0805">Transcription regulation</keyword>
<dbReference type="FunFam" id="4.10.960.10:FF:000002">
    <property type="entry name" value="60S ribosomal protein L3"/>
    <property type="match status" value="1"/>
</dbReference>
<dbReference type="PROSITE" id="PS51032">
    <property type="entry name" value="AP2_ERF"/>
    <property type="match status" value="1"/>
</dbReference>
<gene>
    <name evidence="13" type="ORF">AT9943_LOCUS3112</name>
</gene>
<dbReference type="GO" id="GO:0003700">
    <property type="term" value="F:DNA-binding transcription factor activity"/>
    <property type="evidence" value="ECO:0007669"/>
    <property type="project" value="InterPro"/>
</dbReference>
<dbReference type="Gene3D" id="3.30.1430.10">
    <property type="match status" value="1"/>
</dbReference>
<evidence type="ECO:0000256" key="3">
    <source>
        <dbReference type="ARBA" id="ARBA00022980"/>
    </source>
</evidence>
<dbReference type="SUPFAM" id="SSF54171">
    <property type="entry name" value="DNA-binding domain"/>
    <property type="match status" value="1"/>
</dbReference>
<dbReference type="Gene3D" id="3.30.730.10">
    <property type="entry name" value="AP2/ERF domain"/>
    <property type="match status" value="1"/>
</dbReference>
<dbReference type="InterPro" id="IPR000597">
    <property type="entry name" value="Ribosomal_uL3"/>
</dbReference>
<dbReference type="PANTHER" id="PTHR11363">
    <property type="entry name" value="60S RIBOSOMAL PROTEIN L3-RELATED"/>
    <property type="match status" value="1"/>
</dbReference>
<feature type="domain" description="AP2/ERF" evidence="12">
    <location>
        <begin position="60"/>
        <end position="117"/>
    </location>
</feature>
<dbReference type="InterPro" id="IPR044892">
    <property type="entry name" value="Ribosomal_L3_dom_3_arc_sf"/>
</dbReference>
<dbReference type="GO" id="GO:0003735">
    <property type="term" value="F:structural constituent of ribosome"/>
    <property type="evidence" value="ECO:0007669"/>
    <property type="project" value="InterPro"/>
</dbReference>
<dbReference type="PRINTS" id="PR00367">
    <property type="entry name" value="ETHRSPELEMNT"/>
</dbReference>
<dbReference type="GO" id="GO:0005840">
    <property type="term" value="C:ribosome"/>
    <property type="evidence" value="ECO:0007669"/>
    <property type="project" value="UniProtKB-KW"/>
</dbReference>
<dbReference type="PROSITE" id="PS00474">
    <property type="entry name" value="RIBOSOMAL_L3"/>
    <property type="match status" value="1"/>
</dbReference>
<dbReference type="Pfam" id="PF00847">
    <property type="entry name" value="AP2"/>
    <property type="match status" value="1"/>
</dbReference>
<evidence type="ECO:0000259" key="12">
    <source>
        <dbReference type="PROSITE" id="PS51032"/>
    </source>
</evidence>
<dbReference type="FunFam" id="3.30.1430.10:FF:000001">
    <property type="entry name" value="60S ribosomal protein L3"/>
    <property type="match status" value="1"/>
</dbReference>
<evidence type="ECO:0000256" key="5">
    <source>
        <dbReference type="ARBA" id="ARBA00023125"/>
    </source>
</evidence>
<dbReference type="PANTHER" id="PTHR11363:SF5">
    <property type="entry name" value="LARGE RIBOSOMAL SUBUNIT PROTEIN UL3"/>
    <property type="match status" value="1"/>
</dbReference>
<evidence type="ECO:0000256" key="1">
    <source>
        <dbReference type="ARBA" id="ARBA00004123"/>
    </source>
</evidence>
<evidence type="ECO:0000256" key="2">
    <source>
        <dbReference type="ARBA" id="ARBA00006540"/>
    </source>
</evidence>
<proteinExistence type="inferred from homology"/>
<comment type="similarity">
    <text evidence="9">Belongs to the AP2/ERF transcription factor family. ERF subfamily.</text>
</comment>
<comment type="similarity">
    <text evidence="2 10">Belongs to the universal ribosomal protein uL3 family.</text>
</comment>
<dbReference type="Gene3D" id="4.10.960.10">
    <property type="entry name" value="Ribosomal protein L3, domain 3"/>
    <property type="match status" value="1"/>
</dbReference>
<dbReference type="CDD" id="cd00018">
    <property type="entry name" value="AP2"/>
    <property type="match status" value="1"/>
</dbReference>
<dbReference type="InterPro" id="IPR016177">
    <property type="entry name" value="DNA-bd_dom_sf"/>
</dbReference>
<keyword evidence="5" id="KW-0238">DNA-binding</keyword>
<dbReference type="InterPro" id="IPR045077">
    <property type="entry name" value="L3_arc_euk"/>
</dbReference>
<evidence type="ECO:0000256" key="7">
    <source>
        <dbReference type="ARBA" id="ARBA00023242"/>
    </source>
</evidence>
<dbReference type="Proteomes" id="UP000516314">
    <property type="component" value="Chromosome 1"/>
</dbReference>
<feature type="region of interest" description="Disordered" evidence="11">
    <location>
        <begin position="1"/>
        <end position="20"/>
    </location>
</feature>